<dbReference type="GO" id="GO:0015078">
    <property type="term" value="F:proton transmembrane transporter activity"/>
    <property type="evidence" value="ECO:0007669"/>
    <property type="project" value="InterPro"/>
</dbReference>
<evidence type="ECO:0000256" key="6">
    <source>
        <dbReference type="ARBA" id="ARBA00022692"/>
    </source>
</evidence>
<evidence type="ECO:0000256" key="7">
    <source>
        <dbReference type="ARBA" id="ARBA00022781"/>
    </source>
</evidence>
<dbReference type="EMBL" id="MN599979">
    <property type="protein sequence ID" value="QHN56497.1"/>
    <property type="molecule type" value="Genomic_DNA"/>
</dbReference>
<evidence type="ECO:0000256" key="10">
    <source>
        <dbReference type="ARBA" id="ARBA00023128"/>
    </source>
</evidence>
<comment type="similarity">
    <text evidence="2 12">Belongs to the ATPase protein 8 family.</text>
</comment>
<keyword evidence="5 12" id="KW-0138">CF(0)</keyword>
<feature type="transmembrane region" description="Helical" evidence="13">
    <location>
        <begin position="6"/>
        <end position="29"/>
    </location>
</feature>
<dbReference type="AlphaFoldDB" id="A0A6B9U2R9"/>
<dbReference type="InterPro" id="IPR001421">
    <property type="entry name" value="ATP8_metazoa"/>
</dbReference>
<dbReference type="GO" id="GO:0045259">
    <property type="term" value="C:proton-transporting ATP synthase complex"/>
    <property type="evidence" value="ECO:0007669"/>
    <property type="project" value="UniProtKB-KW"/>
</dbReference>
<dbReference type="Pfam" id="PF00895">
    <property type="entry name" value="ATP-synt_8"/>
    <property type="match status" value="1"/>
</dbReference>
<protein>
    <recommendedName>
        <fullName evidence="12">ATP synthase complex subunit 8</fullName>
    </recommendedName>
</protein>
<dbReference type="GO" id="GO:0015986">
    <property type="term" value="P:proton motive force-driven ATP synthesis"/>
    <property type="evidence" value="ECO:0007669"/>
    <property type="project" value="InterPro"/>
</dbReference>
<keyword evidence="4 12" id="KW-0813">Transport</keyword>
<gene>
    <name evidence="14" type="primary">ATP8</name>
</gene>
<geneLocation type="mitochondrion" evidence="14"/>
<keyword evidence="6 12" id="KW-0812">Transmembrane</keyword>
<organism evidence="14">
    <name type="scientific">Nysius plebeius</name>
    <dbReference type="NCBI Taxonomy" id="876837"/>
    <lineage>
        <taxon>Eukaryota</taxon>
        <taxon>Metazoa</taxon>
        <taxon>Ecdysozoa</taxon>
        <taxon>Arthropoda</taxon>
        <taxon>Hexapoda</taxon>
        <taxon>Insecta</taxon>
        <taxon>Pterygota</taxon>
        <taxon>Neoptera</taxon>
        <taxon>Paraneoptera</taxon>
        <taxon>Hemiptera</taxon>
        <taxon>Heteroptera</taxon>
        <taxon>Panheteroptera</taxon>
        <taxon>Pentatomomorpha</taxon>
        <taxon>Lygaeoidea</taxon>
        <taxon>Lygaeidae</taxon>
        <taxon>Orsillinae</taxon>
        <taxon>Nysius</taxon>
    </lineage>
</organism>
<dbReference type="GO" id="GO:0031966">
    <property type="term" value="C:mitochondrial membrane"/>
    <property type="evidence" value="ECO:0007669"/>
    <property type="project" value="UniProtKB-SubCell"/>
</dbReference>
<name>A0A6B9U2R9_9HEMI</name>
<evidence type="ECO:0000256" key="9">
    <source>
        <dbReference type="ARBA" id="ARBA00023065"/>
    </source>
</evidence>
<keyword evidence="9 12" id="KW-0406">Ion transport</keyword>
<reference evidence="14" key="1">
    <citation type="submission" date="2019-10" db="EMBL/GenBank/DDBJ databases">
        <authorList>
            <person name="Kim J."/>
            <person name="Kwon M."/>
            <person name="Maharjan R."/>
            <person name="Yi H."/>
            <person name="Yoon Y."/>
            <person name="Jang Y."/>
            <person name="Jung T.-W."/>
        </authorList>
    </citation>
    <scope>NUCLEOTIDE SEQUENCE</scope>
    <source>
        <strain evidence="14">Miryang</strain>
        <tissue evidence="14">Whole body</tissue>
    </source>
</reference>
<evidence type="ECO:0000256" key="13">
    <source>
        <dbReference type="SAM" id="Phobius"/>
    </source>
</evidence>
<evidence type="ECO:0000256" key="11">
    <source>
        <dbReference type="ARBA" id="ARBA00023136"/>
    </source>
</evidence>
<keyword evidence="10 12" id="KW-0496">Mitochondrion</keyword>
<evidence type="ECO:0000256" key="4">
    <source>
        <dbReference type="ARBA" id="ARBA00022448"/>
    </source>
</evidence>
<sequence length="51" mass="6256">MPQMSPMWWEILFILFNLTLIMMNIMIYWQKTPTSESESTTIKKTSVNWKW</sequence>
<evidence type="ECO:0000256" key="2">
    <source>
        <dbReference type="ARBA" id="ARBA00008892"/>
    </source>
</evidence>
<comment type="subunit">
    <text evidence="3">F-type ATPases have 2 components, CF(1) - the catalytic core - and CF(0) - the membrane proton channel.</text>
</comment>
<evidence type="ECO:0000256" key="8">
    <source>
        <dbReference type="ARBA" id="ARBA00022989"/>
    </source>
</evidence>
<keyword evidence="8 13" id="KW-1133">Transmembrane helix</keyword>
<accession>A0A6B9U2R9</accession>
<evidence type="ECO:0000256" key="12">
    <source>
        <dbReference type="RuleBase" id="RU003661"/>
    </source>
</evidence>
<proteinExistence type="inferred from homology"/>
<evidence type="ECO:0000256" key="1">
    <source>
        <dbReference type="ARBA" id="ARBA00004304"/>
    </source>
</evidence>
<evidence type="ECO:0000256" key="5">
    <source>
        <dbReference type="ARBA" id="ARBA00022547"/>
    </source>
</evidence>
<keyword evidence="11 13" id="KW-0472">Membrane</keyword>
<keyword evidence="7 12" id="KW-0375">Hydrogen ion transport</keyword>
<evidence type="ECO:0000256" key="3">
    <source>
        <dbReference type="ARBA" id="ARBA00011291"/>
    </source>
</evidence>
<evidence type="ECO:0000313" key="14">
    <source>
        <dbReference type="EMBL" id="QHN56497.1"/>
    </source>
</evidence>
<comment type="subcellular location">
    <subcellularLocation>
        <location evidence="1 12">Mitochondrion membrane</location>
        <topology evidence="1 12">Single-pass membrane protein</topology>
    </subcellularLocation>
</comment>